<proteinExistence type="predicted"/>
<feature type="region of interest" description="Disordered" evidence="1">
    <location>
        <begin position="85"/>
        <end position="120"/>
    </location>
</feature>
<evidence type="ECO:0000256" key="1">
    <source>
        <dbReference type="SAM" id="MobiDB-lite"/>
    </source>
</evidence>
<organism evidence="2 3">
    <name type="scientific">Pseudonocardia acidicola</name>
    <dbReference type="NCBI Taxonomy" id="2724939"/>
    <lineage>
        <taxon>Bacteria</taxon>
        <taxon>Bacillati</taxon>
        <taxon>Actinomycetota</taxon>
        <taxon>Actinomycetes</taxon>
        <taxon>Pseudonocardiales</taxon>
        <taxon>Pseudonocardiaceae</taxon>
        <taxon>Pseudonocardia</taxon>
    </lineage>
</organism>
<gene>
    <name evidence="2" type="ORF">HF526_08950</name>
</gene>
<keyword evidence="3" id="KW-1185">Reference proteome</keyword>
<evidence type="ECO:0000313" key="2">
    <source>
        <dbReference type="EMBL" id="NMH97436.1"/>
    </source>
</evidence>
<dbReference type="Proteomes" id="UP000820669">
    <property type="component" value="Unassembled WGS sequence"/>
</dbReference>
<sequence length="167" mass="18467">MSIARSTETNVTCAECGDTLLDERAELGYDYCTKPDCQAKRHRGLTITAIGVNKSADSFIVADEDEIRRRAETGEFAKKDTNLGIGYRAIGPRPAAQPTPQPRRPVASVRRPPARRTWSPEQEKIVRLYHDMGLRPAQIVERAGRNTPRLGITAALVTKILSSNPAR</sequence>
<protein>
    <submittedName>
        <fullName evidence="2">Uncharacterized protein</fullName>
    </submittedName>
</protein>
<accession>A0ABX1S7C1</accession>
<reference evidence="2 3" key="1">
    <citation type="submission" date="2020-04" db="EMBL/GenBank/DDBJ databases">
        <authorList>
            <person name="Klaysubun C."/>
            <person name="Duangmal K."/>
            <person name="Lipun K."/>
        </authorList>
    </citation>
    <scope>NUCLEOTIDE SEQUENCE [LARGE SCALE GENOMIC DNA]</scope>
    <source>
        <strain evidence="2 3">K10HN5</strain>
    </source>
</reference>
<name>A0ABX1S7C1_9PSEU</name>
<evidence type="ECO:0000313" key="3">
    <source>
        <dbReference type="Proteomes" id="UP000820669"/>
    </source>
</evidence>
<dbReference type="EMBL" id="JAAXLA010000012">
    <property type="protein sequence ID" value="NMH97436.1"/>
    <property type="molecule type" value="Genomic_DNA"/>
</dbReference>
<comment type="caution">
    <text evidence="2">The sequence shown here is derived from an EMBL/GenBank/DDBJ whole genome shotgun (WGS) entry which is preliminary data.</text>
</comment>
<dbReference type="RefSeq" id="WP_169380881.1">
    <property type="nucleotide sequence ID" value="NZ_JAAXLA010000012.1"/>
</dbReference>